<feature type="transmembrane region" description="Helical" evidence="1">
    <location>
        <begin position="7"/>
        <end position="31"/>
    </location>
</feature>
<sequence length="89" mass="10468">MRKTVDVLGWGFVLITTLALILTILTTYQFVYIKYFYGYYALQWCIFFTMLVWSIKLIDFKGGLTNKVYPLICIFFAAGSIFFIFMNVQ</sequence>
<reference evidence="2" key="1">
    <citation type="submission" date="2019-08" db="EMBL/GenBank/DDBJ databases">
        <authorList>
            <person name="Kucharzyk K."/>
            <person name="Murdoch R.W."/>
            <person name="Higgins S."/>
            <person name="Loffler F."/>
        </authorList>
    </citation>
    <scope>NUCLEOTIDE SEQUENCE</scope>
</reference>
<feature type="transmembrane region" description="Helical" evidence="1">
    <location>
        <begin position="68"/>
        <end position="88"/>
    </location>
</feature>
<accession>A0A645D4X1</accession>
<keyword evidence="1" id="KW-0472">Membrane</keyword>
<comment type="caution">
    <text evidence="2">The sequence shown here is derived from an EMBL/GenBank/DDBJ whole genome shotgun (WGS) entry which is preliminary data.</text>
</comment>
<dbReference type="AlphaFoldDB" id="A0A645D4X1"/>
<gene>
    <name evidence="2" type="ORF">SDC9_130751</name>
</gene>
<keyword evidence="1" id="KW-0812">Transmembrane</keyword>
<keyword evidence="1" id="KW-1133">Transmembrane helix</keyword>
<dbReference type="EMBL" id="VSSQ01032424">
    <property type="protein sequence ID" value="MPM83682.1"/>
    <property type="molecule type" value="Genomic_DNA"/>
</dbReference>
<evidence type="ECO:0000256" key="1">
    <source>
        <dbReference type="SAM" id="Phobius"/>
    </source>
</evidence>
<feature type="transmembrane region" description="Helical" evidence="1">
    <location>
        <begin position="37"/>
        <end position="56"/>
    </location>
</feature>
<proteinExistence type="predicted"/>
<organism evidence="2">
    <name type="scientific">bioreactor metagenome</name>
    <dbReference type="NCBI Taxonomy" id="1076179"/>
    <lineage>
        <taxon>unclassified sequences</taxon>
        <taxon>metagenomes</taxon>
        <taxon>ecological metagenomes</taxon>
    </lineage>
</organism>
<protein>
    <submittedName>
        <fullName evidence="2">Uncharacterized protein</fullName>
    </submittedName>
</protein>
<evidence type="ECO:0000313" key="2">
    <source>
        <dbReference type="EMBL" id="MPM83682.1"/>
    </source>
</evidence>
<name>A0A645D4X1_9ZZZZ</name>